<feature type="signal peptide" evidence="1">
    <location>
        <begin position="1"/>
        <end position="32"/>
    </location>
</feature>
<keyword evidence="2" id="KW-0449">Lipoprotein</keyword>
<dbReference type="RefSeq" id="WP_188881673.1">
    <property type="nucleotide sequence ID" value="NZ_BMOY01000013.1"/>
</dbReference>
<comment type="caution">
    <text evidence="2">The sequence shown here is derived from an EMBL/GenBank/DDBJ whole genome shotgun (WGS) entry which is preliminary data.</text>
</comment>
<dbReference type="AlphaFoldDB" id="A0A917KAF2"/>
<evidence type="ECO:0000313" key="3">
    <source>
        <dbReference type="Proteomes" id="UP000637695"/>
    </source>
</evidence>
<sequence>MKNGVWKKTSLVLGAASAASLVAGLAIPAMNAAAKKKDAQVTINFAMWGPVNPKYNFITAFEHKYPNIHVNLTEIPETNYSQKLNTMVMTNTAPDVMLVWEADIRRFAQNGYIDKLDSYIKNDKSLQPSNFLPAFRQLDQLNGGTYGLPWCYATHLLFYNVDMFKKAGVKFPNANWTWQDYENAAKKLTIVKNGQTVQWGSAPIGFPGVWYSLIGSAGDQIVNSKGQLVIGNGAIRAMEWQNKLTNQLKVEPQPAAKNSAVDLFAAGKAAMILNGSWMISQYNSIKNFKWDIAPLPHDKVKYDDLHTAFFTIYSKSAHKDAAWKFIQFCMSPEGQKLIEEGTNNPSAELSLSKYNWYKNAGPNGPTNWNAFTEAGKYARLGYVLLPPGLTTYLTNEFNASLLGQISPQQVVKQGLAQAKQMNG</sequence>
<dbReference type="Proteomes" id="UP000637695">
    <property type="component" value="Unassembled WGS sequence"/>
</dbReference>
<dbReference type="InterPro" id="IPR050490">
    <property type="entry name" value="Bact_solute-bd_prot1"/>
</dbReference>
<name>A0A917KAF2_9BACL</name>
<feature type="chain" id="PRO_5039700694" evidence="1">
    <location>
        <begin position="33"/>
        <end position="423"/>
    </location>
</feature>
<dbReference type="PANTHER" id="PTHR43649">
    <property type="entry name" value="ARABINOSE-BINDING PROTEIN-RELATED"/>
    <property type="match status" value="1"/>
</dbReference>
<dbReference type="Pfam" id="PF01547">
    <property type="entry name" value="SBP_bac_1"/>
    <property type="match status" value="1"/>
</dbReference>
<keyword evidence="3" id="KW-1185">Reference proteome</keyword>
<evidence type="ECO:0000256" key="1">
    <source>
        <dbReference type="SAM" id="SignalP"/>
    </source>
</evidence>
<evidence type="ECO:0000313" key="2">
    <source>
        <dbReference type="EMBL" id="GGJ03754.1"/>
    </source>
</evidence>
<protein>
    <submittedName>
        <fullName evidence="2">Sugar ABC transporter substrate-binding lipoprotein</fullName>
    </submittedName>
</protein>
<dbReference type="PANTHER" id="PTHR43649:SF12">
    <property type="entry name" value="DIACETYLCHITOBIOSE BINDING PROTEIN DASA"/>
    <property type="match status" value="1"/>
</dbReference>
<organism evidence="2 3">
    <name type="scientific">Alicyclobacillus cellulosilyticus</name>
    <dbReference type="NCBI Taxonomy" id="1003997"/>
    <lineage>
        <taxon>Bacteria</taxon>
        <taxon>Bacillati</taxon>
        <taxon>Bacillota</taxon>
        <taxon>Bacilli</taxon>
        <taxon>Bacillales</taxon>
        <taxon>Alicyclobacillaceae</taxon>
        <taxon>Alicyclobacillus</taxon>
    </lineage>
</organism>
<reference evidence="2" key="1">
    <citation type="journal article" date="2014" name="Int. J. Syst. Evol. Microbiol.">
        <title>Complete genome sequence of Corynebacterium casei LMG S-19264T (=DSM 44701T), isolated from a smear-ripened cheese.</title>
        <authorList>
            <consortium name="US DOE Joint Genome Institute (JGI-PGF)"/>
            <person name="Walter F."/>
            <person name="Albersmeier A."/>
            <person name="Kalinowski J."/>
            <person name="Ruckert C."/>
        </authorList>
    </citation>
    <scope>NUCLEOTIDE SEQUENCE</scope>
    <source>
        <strain evidence="2">JCM 18487</strain>
    </source>
</reference>
<accession>A0A917KAF2</accession>
<dbReference type="Gene3D" id="3.40.190.10">
    <property type="entry name" value="Periplasmic binding protein-like II"/>
    <property type="match status" value="1"/>
</dbReference>
<keyword evidence="1" id="KW-0732">Signal</keyword>
<gene>
    <name evidence="2" type="ORF">GCM10010885_11260</name>
</gene>
<dbReference type="EMBL" id="BMOY01000013">
    <property type="protein sequence ID" value="GGJ03754.1"/>
    <property type="molecule type" value="Genomic_DNA"/>
</dbReference>
<dbReference type="SUPFAM" id="SSF53850">
    <property type="entry name" value="Periplasmic binding protein-like II"/>
    <property type="match status" value="1"/>
</dbReference>
<dbReference type="CDD" id="cd13585">
    <property type="entry name" value="PBP2_TMBP_like"/>
    <property type="match status" value="1"/>
</dbReference>
<dbReference type="InterPro" id="IPR006059">
    <property type="entry name" value="SBP"/>
</dbReference>
<proteinExistence type="predicted"/>
<reference evidence="2" key="2">
    <citation type="submission" date="2020-09" db="EMBL/GenBank/DDBJ databases">
        <authorList>
            <person name="Sun Q."/>
            <person name="Ohkuma M."/>
        </authorList>
    </citation>
    <scope>NUCLEOTIDE SEQUENCE</scope>
    <source>
        <strain evidence="2">JCM 18487</strain>
    </source>
</reference>